<evidence type="ECO:0000313" key="2">
    <source>
        <dbReference type="EMBL" id="OHS95890.1"/>
    </source>
</evidence>
<dbReference type="RefSeq" id="XP_068349027.1">
    <property type="nucleotide sequence ID" value="XM_068495372.1"/>
</dbReference>
<organism evidence="2 3">
    <name type="scientific">Tritrichomonas foetus</name>
    <dbReference type="NCBI Taxonomy" id="1144522"/>
    <lineage>
        <taxon>Eukaryota</taxon>
        <taxon>Metamonada</taxon>
        <taxon>Parabasalia</taxon>
        <taxon>Tritrichomonadida</taxon>
        <taxon>Tritrichomonadidae</taxon>
        <taxon>Tritrichomonas</taxon>
    </lineage>
</organism>
<evidence type="ECO:0008006" key="4">
    <source>
        <dbReference type="Google" id="ProtNLM"/>
    </source>
</evidence>
<proteinExistence type="predicted"/>
<accession>A0A1J4J9L7</accession>
<dbReference type="EMBL" id="MLAK01001215">
    <property type="protein sequence ID" value="OHS95890.1"/>
    <property type="molecule type" value="Genomic_DNA"/>
</dbReference>
<gene>
    <name evidence="2" type="ORF">TRFO_10302</name>
</gene>
<comment type="caution">
    <text evidence="2">The sequence shown here is derived from an EMBL/GenBank/DDBJ whole genome shotgun (WGS) entry which is preliminary data.</text>
</comment>
<feature type="region of interest" description="Disordered" evidence="1">
    <location>
        <begin position="242"/>
        <end position="266"/>
    </location>
</feature>
<keyword evidence="3" id="KW-1185">Reference proteome</keyword>
<reference evidence="2" key="1">
    <citation type="submission" date="2016-10" db="EMBL/GenBank/DDBJ databases">
        <authorList>
            <person name="Benchimol M."/>
            <person name="Almeida L.G."/>
            <person name="Vasconcelos A.T."/>
            <person name="Perreira-Neves A."/>
            <person name="Rosa I.A."/>
            <person name="Tasca T."/>
            <person name="Bogo M.R."/>
            <person name="de Souza W."/>
        </authorList>
    </citation>
    <scope>NUCLEOTIDE SEQUENCE [LARGE SCALE GENOMIC DNA]</scope>
    <source>
        <strain evidence="2">K</strain>
    </source>
</reference>
<dbReference type="Proteomes" id="UP000179807">
    <property type="component" value="Unassembled WGS sequence"/>
</dbReference>
<dbReference type="AlphaFoldDB" id="A0A1J4J9L7"/>
<dbReference type="OrthoDB" id="10657741at2759"/>
<evidence type="ECO:0000313" key="3">
    <source>
        <dbReference type="Proteomes" id="UP000179807"/>
    </source>
</evidence>
<dbReference type="VEuPathDB" id="TrichDB:TRFO_10302"/>
<feature type="compositionally biased region" description="Basic residues" evidence="1">
    <location>
        <begin position="249"/>
        <end position="266"/>
    </location>
</feature>
<name>A0A1J4J9L7_9EUKA</name>
<dbReference type="GeneID" id="94830076"/>
<protein>
    <recommendedName>
        <fullName evidence="4">FERM domain-containing protein</fullName>
    </recommendedName>
</protein>
<sequence>MIQPEKTNLGLEAELFGSNQRVNTTIPSTLKGSEIKNFLTFSHSMQLPENSCIVLKIPMDRAGKRIVYHIIDDDKDMTRFVGRRSNVKILIYPKSIRLRIHCADGRVSTRDYPAKTPANQIIEQVCNDFFHLKHHIAYALYGDKNDLQNPISATKSILEYDPYIQDVWLLRRFWIKACSTLTDESDIHFNYSHARNIVFASNFNYKYYKWEDLIAISLTIEYSTYEQTKVLLKKEKKEKKIQQKVEKKKEKKEKKEKKKEKKKKKKAIKAGIAVEEPVEQTPVNTGPSPQDLSHFPKWMLDDKKLKKRKNDVIEKVKNYEGKDILGLKLDFMNLCLENKFFGALMFHVRCPIPMTGQAPADYVLSFTEEQIHLLEPGTETDVFKIEHPLVKKWKPTSFENLSFFFYPNATSKNLIQWNIQYDNVLFILDYFTSLVNFIKQQEILAMKDEQRKIYLKERQRQTQSSLNDILTNNDIEIGYQMDDDLDDLYQQGDLQNDVLNRFPAPAHQTPVFLDVTKITAFLESQNTYEELKNFYDDERGFRYEPEEYHAVNESIIESGCALLRSIILQESISPIADATAWVQSVLPEDLLTQSVLGWQLQGPANNLNEAVSTISRCISYVFQSELSPLDSFVALNYARSLLMHFARQQWKEIDFVEMAEQVDEYLGAVLRPVFNITRRLIYPLSTLVLEDSSDILPDARSMLFLNESIGMTLTFAAISVARALCDAGIGCEDLQPILNTLPVVNTYDPIVAYRLSDALMPLLSALETNEVAQKALLAQAHAAKVEVSNMVNCVTELYSFTHFLPSPVAVYCQAHSPRLLTLPETPSTIPEAAYIYQLARESSLTLWNLNDGRYASLAQQISYTAAEFYTLFIEAARDPSLTNSLGYTFQQLIEALSRAIEIFQTTTSIINVLNPDDPSHAVLLNLLNSPEDSRTSLSLLALDSVSPKHKLAVLEDSGQRIDTQLRSINGICSEEEIQLISDSFRVFSLMVLALSKDQDNASQIRVDISKFGEELIDLMKANIDEDTRRRRVQELITRLRTFINIGKTYQEFKLININTAALQVKQRNITIVNEAARIRDTTNEFAVQLLLPDSSVSTETLQKIAAILRRFSLAAMD</sequence>
<evidence type="ECO:0000256" key="1">
    <source>
        <dbReference type="SAM" id="MobiDB-lite"/>
    </source>
</evidence>